<proteinExistence type="predicted"/>
<dbReference type="Pfam" id="PF19420">
    <property type="entry name" value="DDAH_eukar"/>
    <property type="match status" value="1"/>
</dbReference>
<organism evidence="1 2">
    <name type="scientific">Sulfobacillus benefaciens</name>
    <dbReference type="NCBI Taxonomy" id="453960"/>
    <lineage>
        <taxon>Bacteria</taxon>
        <taxon>Bacillati</taxon>
        <taxon>Bacillota</taxon>
        <taxon>Clostridia</taxon>
        <taxon>Eubacteriales</taxon>
        <taxon>Clostridiales Family XVII. Incertae Sedis</taxon>
        <taxon>Sulfobacillus</taxon>
    </lineage>
</organism>
<keyword evidence="1" id="KW-0808">Transferase</keyword>
<name>A0A2T2XDX6_9FIRM</name>
<comment type="caution">
    <text evidence="1">The sequence shown here is derived from an EMBL/GenBank/DDBJ whole genome shotgun (WGS) entry which is preliminary data.</text>
</comment>
<dbReference type="EMBL" id="PXYW01000033">
    <property type="protein sequence ID" value="PSR32678.1"/>
    <property type="molecule type" value="Genomic_DNA"/>
</dbReference>
<protein>
    <submittedName>
        <fullName evidence="1">Amidinotransferase</fullName>
    </submittedName>
</protein>
<dbReference type="AlphaFoldDB" id="A0A2T2XDX6"/>
<dbReference type="GO" id="GO:0016740">
    <property type="term" value="F:transferase activity"/>
    <property type="evidence" value="ECO:0007669"/>
    <property type="project" value="UniProtKB-KW"/>
</dbReference>
<dbReference type="PANTHER" id="PTHR47271:SF2">
    <property type="entry name" value="ARGININE DEIMINASE"/>
    <property type="match status" value="1"/>
</dbReference>
<dbReference type="PANTHER" id="PTHR47271">
    <property type="entry name" value="ARGININE DEIMINASE"/>
    <property type="match status" value="1"/>
</dbReference>
<accession>A0A2T2XDX6</accession>
<sequence>MNRMHIQGDRWLPDETPFSVDMPQLWGEWYCDSEVGTLRAVLMHRPGPELDLISPASYHDYLFDAPIDHGRFRDQCDHLLAVYEEHGVAVHLVENQRQDRPNALYVRDLVTMTPEGAIIARPAIRQRRGEERAVMQTLANLGVPIIKTVNGNGIFEGSNVMWLDRHTCLLGTSSRTNAAGANQVEEELHNLGVSQILRVSVPYGQIHIDGFISLVDYHKAVISPWLISWDLRRQLLDLGFTLIEDTNLDEVGRLGTNFVALQPGQVIMPEGFPETRALLESSGVEVIPIEFDEVLRGGGAVHCMTAFLKRDPVGA</sequence>
<gene>
    <name evidence="1" type="ORF">C7B46_13025</name>
</gene>
<dbReference type="Proteomes" id="UP000242972">
    <property type="component" value="Unassembled WGS sequence"/>
</dbReference>
<dbReference type="GO" id="GO:0019546">
    <property type="term" value="P:L-arginine deiminase pathway"/>
    <property type="evidence" value="ECO:0007669"/>
    <property type="project" value="TreeGrafter"/>
</dbReference>
<reference evidence="1 2" key="1">
    <citation type="journal article" date="2014" name="BMC Genomics">
        <title>Comparison of environmental and isolate Sulfobacillus genomes reveals diverse carbon, sulfur, nitrogen, and hydrogen metabolisms.</title>
        <authorList>
            <person name="Justice N.B."/>
            <person name="Norman A."/>
            <person name="Brown C.T."/>
            <person name="Singh A."/>
            <person name="Thomas B.C."/>
            <person name="Banfield J.F."/>
        </authorList>
    </citation>
    <scope>NUCLEOTIDE SEQUENCE [LARGE SCALE GENOMIC DNA]</scope>
    <source>
        <strain evidence="1">AMDSBA4</strain>
    </source>
</reference>
<dbReference type="GO" id="GO:0016990">
    <property type="term" value="F:arginine deiminase activity"/>
    <property type="evidence" value="ECO:0007669"/>
    <property type="project" value="TreeGrafter"/>
</dbReference>
<evidence type="ECO:0000313" key="1">
    <source>
        <dbReference type="EMBL" id="PSR32678.1"/>
    </source>
</evidence>
<dbReference type="SUPFAM" id="SSF55909">
    <property type="entry name" value="Pentein"/>
    <property type="match status" value="1"/>
</dbReference>
<dbReference type="Gene3D" id="3.75.10.10">
    <property type="entry name" value="L-arginine/glycine Amidinotransferase, Chain A"/>
    <property type="match status" value="1"/>
</dbReference>
<evidence type="ECO:0000313" key="2">
    <source>
        <dbReference type="Proteomes" id="UP000242972"/>
    </source>
</evidence>